<proteinExistence type="inferred from homology"/>
<name>A0A916JHE3_9BACT</name>
<dbReference type="InterPro" id="IPR013805">
    <property type="entry name" value="GrpE_CC"/>
</dbReference>
<dbReference type="AlphaFoldDB" id="A0A916JHE3"/>
<dbReference type="PANTHER" id="PTHR21237">
    <property type="entry name" value="GRPE PROTEIN"/>
    <property type="match status" value="1"/>
</dbReference>
<evidence type="ECO:0000256" key="3">
    <source>
        <dbReference type="HAMAP-Rule" id="MF_01151"/>
    </source>
</evidence>
<sequence length="192" mass="21627">MPENTEYNLDKEELNEDTDKITSEGEIIDAEFATAEEEAPQEKNTDESHKAEVAELKEKYLRLYADFENFRRRTAKEKLEMISGAGAEMMKAVLPVVDDFERAKVSFDSSTDIDALREGVDLIYTKLLKTLESKGLKAMASKGESFDADLHESIAQFPAPSDDLKGKVIDEIEKGYYLNDKVIRYAKVIVGS</sequence>
<dbReference type="RefSeq" id="WP_215239820.1">
    <property type="nucleotide sequence ID" value="NZ_CAJRAF010000002.1"/>
</dbReference>
<dbReference type="Pfam" id="PF01025">
    <property type="entry name" value="GrpE"/>
    <property type="match status" value="1"/>
</dbReference>
<comment type="function">
    <text evidence="3">Participates actively in the response to hyperosmotic and heat shock by preventing the aggregation of stress-denatured proteins, in association with DnaK and GrpE. It is the nucleotide exchange factor for DnaK and may function as a thermosensor. Unfolded proteins bind initially to DnaJ; upon interaction with the DnaJ-bound protein, DnaK hydrolyzes its bound ATP, resulting in the formation of a stable complex. GrpE releases ADP from DnaK; ATP binding to DnaK triggers the release of the substrate protein, thus completing the reaction cycle. Several rounds of ATP-dependent interactions between DnaJ, DnaK and GrpE are required for fully efficient folding.</text>
</comment>
<dbReference type="EMBL" id="CAJRAF010000002">
    <property type="protein sequence ID" value="CAG5004139.1"/>
    <property type="molecule type" value="Genomic_DNA"/>
</dbReference>
<feature type="region of interest" description="Disordered" evidence="5">
    <location>
        <begin position="1"/>
        <end position="21"/>
    </location>
</feature>
<protein>
    <recommendedName>
        <fullName evidence="3">Protein GrpE</fullName>
    </recommendedName>
    <alternativeName>
        <fullName evidence="3">HSP-70 cofactor</fullName>
    </alternativeName>
</protein>
<evidence type="ECO:0000256" key="2">
    <source>
        <dbReference type="ARBA" id="ARBA00023186"/>
    </source>
</evidence>
<evidence type="ECO:0000313" key="6">
    <source>
        <dbReference type="EMBL" id="CAG5004139.1"/>
    </source>
</evidence>
<reference evidence="6" key="1">
    <citation type="submission" date="2021-04" db="EMBL/GenBank/DDBJ databases">
        <authorList>
            <person name="Rodrigo-Torres L."/>
            <person name="Arahal R. D."/>
            <person name="Lucena T."/>
        </authorList>
    </citation>
    <scope>NUCLEOTIDE SEQUENCE</scope>
    <source>
        <strain evidence="6">CECT 9275</strain>
    </source>
</reference>
<dbReference type="PANTHER" id="PTHR21237:SF23">
    <property type="entry name" value="GRPE PROTEIN HOMOLOG, MITOCHONDRIAL"/>
    <property type="match status" value="1"/>
</dbReference>
<dbReference type="GO" id="GO:0051082">
    <property type="term" value="F:unfolded protein binding"/>
    <property type="evidence" value="ECO:0007669"/>
    <property type="project" value="TreeGrafter"/>
</dbReference>
<keyword evidence="2 3" id="KW-0143">Chaperone</keyword>
<dbReference type="SUPFAM" id="SSF58014">
    <property type="entry name" value="Coiled-coil domain of nucleotide exchange factor GrpE"/>
    <property type="match status" value="1"/>
</dbReference>
<evidence type="ECO:0000313" key="7">
    <source>
        <dbReference type="Proteomes" id="UP000680038"/>
    </source>
</evidence>
<dbReference type="InterPro" id="IPR000740">
    <property type="entry name" value="GrpE"/>
</dbReference>
<dbReference type="GO" id="GO:0005737">
    <property type="term" value="C:cytoplasm"/>
    <property type="evidence" value="ECO:0007669"/>
    <property type="project" value="UniProtKB-SubCell"/>
</dbReference>
<dbReference type="CDD" id="cd00446">
    <property type="entry name" value="GrpE"/>
    <property type="match status" value="1"/>
</dbReference>
<feature type="compositionally biased region" description="Basic and acidic residues" evidence="5">
    <location>
        <begin position="8"/>
        <end position="21"/>
    </location>
</feature>
<accession>A0A916JHE3</accession>
<comment type="subunit">
    <text evidence="3">Homodimer.</text>
</comment>
<dbReference type="GO" id="GO:0042803">
    <property type="term" value="F:protein homodimerization activity"/>
    <property type="evidence" value="ECO:0007669"/>
    <property type="project" value="InterPro"/>
</dbReference>
<dbReference type="InterPro" id="IPR009012">
    <property type="entry name" value="GrpE_head"/>
</dbReference>
<keyword evidence="7" id="KW-1185">Reference proteome</keyword>
<dbReference type="SUPFAM" id="SSF51064">
    <property type="entry name" value="Head domain of nucleotide exchange factor GrpE"/>
    <property type="match status" value="1"/>
</dbReference>
<evidence type="ECO:0000256" key="4">
    <source>
        <dbReference type="RuleBase" id="RU004478"/>
    </source>
</evidence>
<organism evidence="6 7">
    <name type="scientific">Dyadobacter helix</name>
    <dbReference type="NCBI Taxonomy" id="2822344"/>
    <lineage>
        <taxon>Bacteria</taxon>
        <taxon>Pseudomonadati</taxon>
        <taxon>Bacteroidota</taxon>
        <taxon>Cytophagia</taxon>
        <taxon>Cytophagales</taxon>
        <taxon>Spirosomataceae</taxon>
        <taxon>Dyadobacter</taxon>
    </lineage>
</organism>
<dbReference type="Proteomes" id="UP000680038">
    <property type="component" value="Unassembled WGS sequence"/>
</dbReference>
<keyword evidence="3" id="KW-0346">Stress response</keyword>
<dbReference type="GO" id="GO:0051087">
    <property type="term" value="F:protein-folding chaperone binding"/>
    <property type="evidence" value="ECO:0007669"/>
    <property type="project" value="InterPro"/>
</dbReference>
<comment type="similarity">
    <text evidence="1 3 4">Belongs to the GrpE family.</text>
</comment>
<keyword evidence="3" id="KW-0963">Cytoplasm</keyword>
<gene>
    <name evidence="3 6" type="primary">grpE</name>
    <name evidence="6" type="ORF">DYBT9275_03306</name>
</gene>
<comment type="subcellular location">
    <subcellularLocation>
        <location evidence="3">Cytoplasm</location>
    </subcellularLocation>
</comment>
<dbReference type="PRINTS" id="PR00773">
    <property type="entry name" value="GRPEPROTEIN"/>
</dbReference>
<dbReference type="GO" id="GO:0000774">
    <property type="term" value="F:adenyl-nucleotide exchange factor activity"/>
    <property type="evidence" value="ECO:0007669"/>
    <property type="project" value="InterPro"/>
</dbReference>
<evidence type="ECO:0000256" key="5">
    <source>
        <dbReference type="SAM" id="MobiDB-lite"/>
    </source>
</evidence>
<dbReference type="Gene3D" id="3.90.20.20">
    <property type="match status" value="1"/>
</dbReference>
<comment type="caution">
    <text evidence="6">The sequence shown here is derived from an EMBL/GenBank/DDBJ whole genome shotgun (WGS) entry which is preliminary data.</text>
</comment>
<dbReference type="HAMAP" id="MF_01151">
    <property type="entry name" value="GrpE"/>
    <property type="match status" value="1"/>
</dbReference>
<evidence type="ECO:0000256" key="1">
    <source>
        <dbReference type="ARBA" id="ARBA00009054"/>
    </source>
</evidence>
<dbReference type="GO" id="GO:0006457">
    <property type="term" value="P:protein folding"/>
    <property type="evidence" value="ECO:0007669"/>
    <property type="project" value="InterPro"/>
</dbReference>
<dbReference type="Gene3D" id="2.30.22.10">
    <property type="entry name" value="Head domain of nucleotide exchange factor GrpE"/>
    <property type="match status" value="1"/>
</dbReference>